<keyword evidence="1" id="KW-0812">Transmembrane</keyword>
<feature type="transmembrane region" description="Helical" evidence="1">
    <location>
        <begin position="829"/>
        <end position="850"/>
    </location>
</feature>
<gene>
    <name evidence="3" type="ORF">SNAT2548_LOCUS33890</name>
</gene>
<evidence type="ECO:0000313" key="4">
    <source>
        <dbReference type="Proteomes" id="UP000604046"/>
    </source>
</evidence>
<name>A0A812V129_9DINO</name>
<dbReference type="InterPro" id="IPR038081">
    <property type="entry name" value="CalX-like_sf"/>
</dbReference>
<keyword evidence="4" id="KW-1185">Reference proteome</keyword>
<protein>
    <submittedName>
        <fullName evidence="3">Uncharacterized protein</fullName>
    </submittedName>
</protein>
<accession>A0A812V129</accession>
<reference evidence="3" key="1">
    <citation type="submission" date="2021-02" db="EMBL/GenBank/DDBJ databases">
        <authorList>
            <person name="Dougan E. K."/>
            <person name="Rhodes N."/>
            <person name="Thang M."/>
            <person name="Chan C."/>
        </authorList>
    </citation>
    <scope>NUCLEOTIDE SEQUENCE</scope>
</reference>
<comment type="caution">
    <text evidence="3">The sequence shown here is derived from an EMBL/GenBank/DDBJ whole genome shotgun (WGS) entry which is preliminary data.</text>
</comment>
<organism evidence="3 4">
    <name type="scientific">Symbiodinium natans</name>
    <dbReference type="NCBI Taxonomy" id="878477"/>
    <lineage>
        <taxon>Eukaryota</taxon>
        <taxon>Sar</taxon>
        <taxon>Alveolata</taxon>
        <taxon>Dinophyceae</taxon>
        <taxon>Suessiales</taxon>
        <taxon>Symbiodiniaceae</taxon>
        <taxon>Symbiodinium</taxon>
    </lineage>
</organism>
<dbReference type="EMBL" id="CAJNDS010002782">
    <property type="protein sequence ID" value="CAE7595554.1"/>
    <property type="molecule type" value="Genomic_DNA"/>
</dbReference>
<keyword evidence="1" id="KW-1133">Transmembrane helix</keyword>
<evidence type="ECO:0000256" key="1">
    <source>
        <dbReference type="SAM" id="Phobius"/>
    </source>
</evidence>
<feature type="transmembrane region" description="Helical" evidence="1">
    <location>
        <begin position="661"/>
        <end position="683"/>
    </location>
</feature>
<dbReference type="SUPFAM" id="SSF141072">
    <property type="entry name" value="CalX-like"/>
    <property type="match status" value="1"/>
</dbReference>
<keyword evidence="2" id="KW-0732">Signal</keyword>
<dbReference type="AlphaFoldDB" id="A0A812V129"/>
<feature type="signal peptide" evidence="2">
    <location>
        <begin position="1"/>
        <end position="15"/>
    </location>
</feature>
<dbReference type="Proteomes" id="UP000604046">
    <property type="component" value="Unassembled WGS sequence"/>
</dbReference>
<evidence type="ECO:0000313" key="3">
    <source>
        <dbReference type="EMBL" id="CAE7595554.1"/>
    </source>
</evidence>
<evidence type="ECO:0000256" key="2">
    <source>
        <dbReference type="SAM" id="SignalP"/>
    </source>
</evidence>
<feature type="transmembrane region" description="Helical" evidence="1">
    <location>
        <begin position="790"/>
        <end position="817"/>
    </location>
</feature>
<feature type="chain" id="PRO_5032991014" evidence="2">
    <location>
        <begin position="16"/>
        <end position="1164"/>
    </location>
</feature>
<sequence length="1164" mass="128933">MRFWQWLVALPGVLAQTHTGEVQFLPRQVDAVESRDFVYLGQYANYDYIGLVRVNGTNGTLTATLTQLPGTTAVEGVDFDFYQNSVTWQDGDWEPKAILFIVYDNQIAGPVKVVNIGIDTVPINATSGDATFQAIIRDNNDGGTISITPLVVPLDEKFGHDECIMWAERQGHAFSGRTELFVETVTCDAIQPRYRAETGRDFWALPQAPEQGIVWEDGESDRKCVVRNLAFQTAVDLNGRSRSPENVSLFVLLNPDAEPEAEERICINATLSANSTAILQPASQQTSIAIVDVDLSAELKLNCTRGLACVLDVSALPFVGNDSGFVQDAGDSPEQDQQCLSTCDPNNSSGVVFFRTDGDAKTTSIDVGYALRDWKPGEKLICKCNSLQSRVSEGATSLLAKMQLHGPYLSNTAACAQSWPTCNVADLLGLGFKVGTDHLRVMKSCSNAASTPHELAVGSHAIYGTDGQYRMESFELMRPTRVGFYNMCWCRETAERNCSEHGDFSVSAGTFVYVGPNARSWMDPYELGSWNSFQVPEVYGTGLRLGDRAMLLLKCGEEGSADVNVSAEYNEALHVFDFGMLSASDGLLATVYAVCWCQTNHEMGYHCDSAAEFRAEMGKVAFLCPRREVDRDRDGVCDLCPLMFQTAGGWDSMECVIDGNLFLLTCLLFIVSTLLFLSCTTSLRFSGSRRFGFVQGVPRLIEDISQESGSVLVTVVGYHNLTVFTKTQSIPVKLTGTGHFLLDTQYSKSIALRARPIGSNTLELLDADGNTLNFRADSSMGLLRLSMFRALLHSTILGVKFPLFAQIIVLLSAYGVICGFLNPVPGEVGAFLLLPLIFALGITVIWRFVLRTSSSLTRRLERFSQELKKRNPHPKACKKGPDRAIAVRDVVELYDKFGAFIKDRNMYYIDPNILRRLTKNHKLSYAELVGPQKVQWFVSHWWGTPYYVYCRALQRHAKAVCDTADDVTWGATSYWICTFSNNQYQIKEELGSSHKESSFYLALHSGICRGTCMILDEMAMPLKRSWCLFELLQTISLEATQVGFKGLLFCTENGVLNFGASTVEMSMQIGERLSTLSLEDAEATTEQDKNMITGLVLQEMDSFEKIDKVLREHIGDALGICRDRVDGDFTSLFKKLGTWDYEVSGRRALGSVKQTKEAPDHTSI</sequence>
<keyword evidence="1" id="KW-0472">Membrane</keyword>
<proteinExistence type="predicted"/>
<dbReference type="OrthoDB" id="411066at2759"/>